<organism evidence="2 3">
    <name type="scientific">Streptomyces viridochromogenes Tue57</name>
    <dbReference type="NCBI Taxonomy" id="1160705"/>
    <lineage>
        <taxon>Bacteria</taxon>
        <taxon>Bacillati</taxon>
        <taxon>Actinomycetota</taxon>
        <taxon>Actinomycetes</taxon>
        <taxon>Kitasatosporales</taxon>
        <taxon>Streptomycetaceae</taxon>
        <taxon>Streptomyces</taxon>
    </lineage>
</organism>
<protein>
    <submittedName>
        <fullName evidence="2">Uncharacterized protein</fullName>
    </submittedName>
</protein>
<reference evidence="2 3" key="1">
    <citation type="journal article" date="2013" name="Genome Announc.">
        <title>Draft Genome Sequence of Streptomyces viridochromogenes Strain Tu57, Producer of Avilamycin.</title>
        <authorList>
            <person name="Gruning B.A."/>
            <person name="Erxleben A."/>
            <person name="Hahnlein A."/>
            <person name="Gunther S."/>
        </authorList>
    </citation>
    <scope>NUCLEOTIDE SEQUENCE [LARGE SCALE GENOMIC DNA]</scope>
    <source>
        <strain evidence="2 3">Tue57</strain>
    </source>
</reference>
<gene>
    <name evidence="2" type="ORF">STVIR_0007</name>
</gene>
<evidence type="ECO:0000313" key="2">
    <source>
        <dbReference type="EMBL" id="ELS59013.1"/>
    </source>
</evidence>
<feature type="region of interest" description="Disordered" evidence="1">
    <location>
        <begin position="1"/>
        <end position="32"/>
    </location>
</feature>
<sequence>MTGNATTPATCAVVPRRARPSRVGSGEKRGTT</sequence>
<dbReference type="EMBL" id="AMLP01000001">
    <property type="protein sequence ID" value="ELS59013.1"/>
    <property type="molecule type" value="Genomic_DNA"/>
</dbReference>
<evidence type="ECO:0000256" key="1">
    <source>
        <dbReference type="SAM" id="MobiDB-lite"/>
    </source>
</evidence>
<dbReference type="Proteomes" id="UP000011205">
    <property type="component" value="Unassembled WGS sequence"/>
</dbReference>
<proteinExistence type="predicted"/>
<dbReference type="AlphaFoldDB" id="L8PSN0"/>
<comment type="caution">
    <text evidence="2">The sequence shown here is derived from an EMBL/GenBank/DDBJ whole genome shotgun (WGS) entry which is preliminary data.</text>
</comment>
<evidence type="ECO:0000313" key="3">
    <source>
        <dbReference type="Proteomes" id="UP000011205"/>
    </source>
</evidence>
<accession>L8PSN0</accession>
<name>L8PSN0_STRVR</name>